<dbReference type="EMBL" id="AGBZ02000004">
    <property type="protein sequence ID" value="KAI92226.1"/>
    <property type="molecule type" value="Genomic_DNA"/>
</dbReference>
<name>A0AAI9T2F2_SPIME</name>
<accession>A0AAI9T2F2</accession>
<evidence type="ECO:0000313" key="1">
    <source>
        <dbReference type="EMBL" id="KAI92226.1"/>
    </source>
</evidence>
<dbReference type="Proteomes" id="UP000004057">
    <property type="component" value="Unassembled WGS sequence"/>
</dbReference>
<reference evidence="1 2" key="1">
    <citation type="journal article" date="2012" name="J. Proteome Res.">
        <title>Application of Spiroplasma melliferum proteogenomic profiling for the discovery of virulence factors and pathogenicity mechanisms in host-associated spiroplasmas.</title>
        <authorList>
            <person name="Alexeev D."/>
            <person name="Kostrjukova E."/>
            <person name="Aliper A."/>
            <person name="Popenko A."/>
            <person name="Bazaleev N."/>
            <person name="Tyakht A."/>
            <person name="Selezneva O."/>
            <person name="Akopian T."/>
            <person name="Prichodko E."/>
            <person name="Kondratov I."/>
            <person name="Chukin M."/>
            <person name="Demina I."/>
            <person name="Galyamina M."/>
            <person name="Kamashev D."/>
            <person name="Vanyushkina A."/>
            <person name="Ladygina V."/>
            <person name="Levitskii S."/>
            <person name="Lazarev V."/>
            <person name="Govorun V."/>
        </authorList>
    </citation>
    <scope>NUCLEOTIDE SEQUENCE [LARGE SCALE GENOMIC DNA]</scope>
    <source>
        <strain evidence="1 2">KC3</strain>
    </source>
</reference>
<protein>
    <submittedName>
        <fullName evidence="1">Uncharacterized protein</fullName>
    </submittedName>
</protein>
<comment type="caution">
    <text evidence="1">The sequence shown here is derived from an EMBL/GenBank/DDBJ whole genome shotgun (WGS) entry which is preliminary data.</text>
</comment>
<proteinExistence type="predicted"/>
<dbReference type="RefSeq" id="WP_004028588.1">
    <property type="nucleotide sequence ID" value="NZ_AGBZ02000004.1"/>
</dbReference>
<evidence type="ECO:0000313" key="2">
    <source>
        <dbReference type="Proteomes" id="UP000004057"/>
    </source>
</evidence>
<dbReference type="AlphaFoldDB" id="A0AAI9T2F2"/>
<gene>
    <name evidence="1" type="ORF">SPM_005705</name>
</gene>
<organism evidence="1 2">
    <name type="scientific">Spiroplasma melliferum KC3</name>
    <dbReference type="NCBI Taxonomy" id="570509"/>
    <lineage>
        <taxon>Bacteria</taxon>
        <taxon>Bacillati</taxon>
        <taxon>Mycoplasmatota</taxon>
        <taxon>Mollicutes</taxon>
        <taxon>Entomoplasmatales</taxon>
        <taxon>Spiroplasmataceae</taxon>
        <taxon>Spiroplasma</taxon>
    </lineage>
</organism>
<sequence length="131" mass="15391">MKFISEIKSTFKRSYKAVKKELNTFLKKLGFNKNETTKISTKIFDHIDETLETYVNSGINAEIDAEALEPIFNVRNKNIENNKGYNQEYANEYKKIFNEVNNFLPEDSKKLKQTNSKFIVEQGEEDETYSR</sequence>